<reference evidence="2 3" key="1">
    <citation type="submission" date="2019-03" db="EMBL/GenBank/DDBJ databases">
        <title>Paraburkholderia sp. isolated from native Mimosa gymnas in Guartela State Park, Brazil.</title>
        <authorList>
            <person name="Paulitsch F."/>
            <person name="Hungria M."/>
            <person name="Delamuta J.R.M."/>
            <person name="Ribeiro R.A."/>
            <person name="Dall'Agnol R."/>
            <person name="Silva J.S.B."/>
        </authorList>
    </citation>
    <scope>NUCLEOTIDE SEQUENCE [LARGE SCALE GENOMIC DNA]</scope>
    <source>
        <strain evidence="2 3">CNPSo 3008</strain>
    </source>
</reference>
<name>A0A4R5L8E3_9BURK</name>
<comment type="caution">
    <text evidence="2">The sequence shown here is derived from an EMBL/GenBank/DDBJ whole genome shotgun (WGS) entry which is preliminary data.</text>
</comment>
<evidence type="ECO:0000256" key="1">
    <source>
        <dbReference type="ARBA" id="ARBA00022801"/>
    </source>
</evidence>
<keyword evidence="1" id="KW-0378">Hydrolase</keyword>
<dbReference type="EMBL" id="SMOD01000031">
    <property type="protein sequence ID" value="TDG04190.1"/>
    <property type="molecule type" value="Genomic_DNA"/>
</dbReference>
<gene>
    <name evidence="2" type="ORF">E1N52_31250</name>
</gene>
<dbReference type="InterPro" id="IPR017850">
    <property type="entry name" value="Alkaline_phosphatase_core_sf"/>
</dbReference>
<dbReference type="Pfam" id="PF04185">
    <property type="entry name" value="Phosphoesterase"/>
    <property type="match status" value="1"/>
</dbReference>
<accession>A0A4R5L8E3</accession>
<dbReference type="GO" id="GO:0042578">
    <property type="term" value="F:phosphoric ester hydrolase activity"/>
    <property type="evidence" value="ECO:0007669"/>
    <property type="project" value="UniProtKB-ARBA"/>
</dbReference>
<evidence type="ECO:0000313" key="2">
    <source>
        <dbReference type="EMBL" id="TDG04190.1"/>
    </source>
</evidence>
<evidence type="ECO:0000313" key="3">
    <source>
        <dbReference type="Proteomes" id="UP000295606"/>
    </source>
</evidence>
<dbReference type="InterPro" id="IPR007312">
    <property type="entry name" value="Phosphoesterase"/>
</dbReference>
<dbReference type="PANTHER" id="PTHR31956">
    <property type="entry name" value="NON-SPECIFIC PHOSPHOLIPASE C4-RELATED"/>
    <property type="match status" value="1"/>
</dbReference>
<sequence>MHWRHLAPGSLIAAAFSLPIAWGASDDAQMNRPNDLHTATPIKHLVVIYGENVSLDHYFATYPHAENPSDEPAFNALPGTPRVNGLAGPLLSRNPNATNPANGAGAANPFRIDRTHAATADQDHAYAAEEQAYDNGAVDLFPKYTGKGTTDGPGESGNNGEVMGYYDGNTVTALWNYAQRFAMSDNAWSSTYGPSTPGALEVVSGQTNGVKTVLTTKKPSVPGSYYVNDGQGGFTLIDDVDPAFDRCSSKRDTVMMTGRNIGDLLNARNISWGGFMGGFNLDTVNSNGTTACRRSTLSAVVGAATADYVPHHNWFQYYASTSNPKHLRPSSIQAIGHTLDKDGRTRDPANHQYDSDDFFSAVNAGNFPAVSFLKAPAFQDGHAGYSDPLDEQAFVTKVVNFLQRQPDWANTAVVVTWDDSDGWYDHAYVSPTSASYDSVADHLNGQGKCGTGSAQDGVNGKPVNGRCGPGARIPFLVISCWAKENFVDHTLIDQSSVVRFIEDNWLDGERIGGGSFDSKAGSIMGMFDFSRRGEDLAQRKLFLDPPTGLPVDTPAKVWREAARNSTALPIPVLIPIQCQGKRCRARHFYTGFL</sequence>
<dbReference type="CDD" id="cd16013">
    <property type="entry name" value="AcpA"/>
    <property type="match status" value="1"/>
</dbReference>
<dbReference type="AlphaFoldDB" id="A0A4R5L8E3"/>
<dbReference type="PANTHER" id="PTHR31956:SF1">
    <property type="entry name" value="NON-SPECIFIC PHOSPHOLIPASE C1"/>
    <property type="match status" value="1"/>
</dbReference>
<dbReference type="Gene3D" id="3.40.720.10">
    <property type="entry name" value="Alkaline Phosphatase, subunit A"/>
    <property type="match status" value="2"/>
</dbReference>
<organism evidence="2 3">
    <name type="scientific">Paraburkholderia guartelaensis</name>
    <dbReference type="NCBI Taxonomy" id="2546446"/>
    <lineage>
        <taxon>Bacteria</taxon>
        <taxon>Pseudomonadati</taxon>
        <taxon>Pseudomonadota</taxon>
        <taxon>Betaproteobacteria</taxon>
        <taxon>Burkholderiales</taxon>
        <taxon>Burkholderiaceae</taxon>
        <taxon>Paraburkholderia</taxon>
    </lineage>
</organism>
<protein>
    <submittedName>
        <fullName evidence="2">Phospholipase</fullName>
    </submittedName>
</protein>
<dbReference type="Proteomes" id="UP000295606">
    <property type="component" value="Unassembled WGS sequence"/>
</dbReference>
<proteinExistence type="predicted"/>
<dbReference type="OrthoDB" id="9770871at2"/>